<evidence type="ECO:0000256" key="2">
    <source>
        <dbReference type="SAM" id="Phobius"/>
    </source>
</evidence>
<name>A0A1U7YHZ8_NICSY</name>
<keyword evidence="2" id="KW-0812">Transmembrane</keyword>
<evidence type="ECO:0000313" key="4">
    <source>
        <dbReference type="RefSeq" id="XP_009798879.1"/>
    </source>
</evidence>
<reference evidence="4" key="2">
    <citation type="submission" date="2025-08" db="UniProtKB">
        <authorList>
            <consortium name="RefSeq"/>
        </authorList>
    </citation>
    <scope>IDENTIFICATION</scope>
    <source>
        <tissue evidence="4">Leaf</tissue>
    </source>
</reference>
<evidence type="ECO:0000313" key="3">
    <source>
        <dbReference type="Proteomes" id="UP000189701"/>
    </source>
</evidence>
<keyword evidence="2" id="KW-1133">Transmembrane helix</keyword>
<keyword evidence="2" id="KW-0472">Membrane</keyword>
<evidence type="ECO:0000256" key="1">
    <source>
        <dbReference type="SAM" id="MobiDB-lite"/>
    </source>
</evidence>
<dbReference type="AlphaFoldDB" id="A0A1U7YHZ8"/>
<dbReference type="Proteomes" id="UP000189701">
    <property type="component" value="Unplaced"/>
</dbReference>
<organism evidence="3 4">
    <name type="scientific">Nicotiana sylvestris</name>
    <name type="common">Wood tobacco</name>
    <name type="synonym">South American tobacco</name>
    <dbReference type="NCBI Taxonomy" id="4096"/>
    <lineage>
        <taxon>Eukaryota</taxon>
        <taxon>Viridiplantae</taxon>
        <taxon>Streptophyta</taxon>
        <taxon>Embryophyta</taxon>
        <taxon>Tracheophyta</taxon>
        <taxon>Spermatophyta</taxon>
        <taxon>Magnoliopsida</taxon>
        <taxon>eudicotyledons</taxon>
        <taxon>Gunneridae</taxon>
        <taxon>Pentapetalae</taxon>
        <taxon>asterids</taxon>
        <taxon>lamiids</taxon>
        <taxon>Solanales</taxon>
        <taxon>Solanaceae</taxon>
        <taxon>Nicotianoideae</taxon>
        <taxon>Nicotianeae</taxon>
        <taxon>Nicotiana</taxon>
    </lineage>
</organism>
<protein>
    <submittedName>
        <fullName evidence="4">Uncharacterized protein LOC104245027 isoform X1</fullName>
    </submittedName>
</protein>
<feature type="transmembrane region" description="Helical" evidence="2">
    <location>
        <begin position="119"/>
        <end position="140"/>
    </location>
</feature>
<sequence>MVSKQPRSLLSSSSCSPLKSKPKKSLHTNASPVIYAIPRDVLTSGEIYAPDHGTEAILDWTIYFTQLQVSLLASLLLFSFIMVTSFFILNKYWSLFFPNGDGFEEQWAFKCKINLQFPYLIWNLPSYFPTLPFLTPFLALTGRSKTFSGL</sequence>
<accession>A0A1U7YHZ8</accession>
<feature type="region of interest" description="Disordered" evidence="1">
    <location>
        <begin position="1"/>
        <end position="25"/>
    </location>
</feature>
<feature type="compositionally biased region" description="Low complexity" evidence="1">
    <location>
        <begin position="1"/>
        <end position="19"/>
    </location>
</feature>
<reference evidence="3" key="1">
    <citation type="journal article" date="2013" name="Genome Biol.">
        <title>Reference genomes and transcriptomes of Nicotiana sylvestris and Nicotiana tomentosiformis.</title>
        <authorList>
            <person name="Sierro N."/>
            <person name="Battey J.N."/>
            <person name="Ouadi S."/>
            <person name="Bovet L."/>
            <person name="Goepfert S."/>
            <person name="Bakaher N."/>
            <person name="Peitsch M.C."/>
            <person name="Ivanov N.V."/>
        </authorList>
    </citation>
    <scope>NUCLEOTIDE SEQUENCE [LARGE SCALE GENOMIC DNA]</scope>
</reference>
<dbReference type="RefSeq" id="XP_009798879.1">
    <property type="nucleotide sequence ID" value="XM_009800577.1"/>
</dbReference>
<proteinExistence type="predicted"/>
<feature type="transmembrane region" description="Helical" evidence="2">
    <location>
        <begin position="69"/>
        <end position="89"/>
    </location>
</feature>
<gene>
    <name evidence="4" type="primary">LOC104245027</name>
</gene>
<keyword evidence="3" id="KW-1185">Reference proteome</keyword>